<keyword evidence="2" id="KW-1185">Reference proteome</keyword>
<name>A0ABN9VSD1_9DINO</name>
<dbReference type="Proteomes" id="UP001189429">
    <property type="component" value="Unassembled WGS sequence"/>
</dbReference>
<comment type="caution">
    <text evidence="1">The sequence shown here is derived from an EMBL/GenBank/DDBJ whole genome shotgun (WGS) entry which is preliminary data.</text>
</comment>
<sequence>MDQDQYQAAEQRALDAEQRCTRFCLECSDAQLQCEPQELRNLLQPRAKGTAALPRGNQAVRLFEQQDPGAALGNRDAVRDLRALVLSNRLDITDIDYVLNRSGPAPGTAPQAAQSAAAAGQAHAAAAAVGAGPSAASAAGAAQIALGGSEPLQVQVVDSNRAALWRLLRSGFVMLIMVAGASVIADSATGTGGDPAVGGVPPIAVGEVLPVAGLTDLDVSGNLALAEEPCSRALGRGLLPALEEGSGSPLASGRAASRGAACGPGELRLDLTGTRPFFDPAYGRWDVTPHALTVLRCPYSRVLEVVLDRVSFSDAAIPGLAR</sequence>
<accession>A0ABN9VSD1</accession>
<gene>
    <name evidence="1" type="ORF">PCOR1329_LOCUS59661</name>
</gene>
<dbReference type="EMBL" id="CAUYUJ010017445">
    <property type="protein sequence ID" value="CAK0874873.1"/>
    <property type="molecule type" value="Genomic_DNA"/>
</dbReference>
<evidence type="ECO:0000313" key="2">
    <source>
        <dbReference type="Proteomes" id="UP001189429"/>
    </source>
</evidence>
<evidence type="ECO:0000313" key="1">
    <source>
        <dbReference type="EMBL" id="CAK0874873.1"/>
    </source>
</evidence>
<protein>
    <submittedName>
        <fullName evidence="1">Uncharacterized protein</fullName>
    </submittedName>
</protein>
<feature type="non-terminal residue" evidence="1">
    <location>
        <position position="322"/>
    </location>
</feature>
<proteinExistence type="predicted"/>
<organism evidence="1 2">
    <name type="scientific">Prorocentrum cordatum</name>
    <dbReference type="NCBI Taxonomy" id="2364126"/>
    <lineage>
        <taxon>Eukaryota</taxon>
        <taxon>Sar</taxon>
        <taxon>Alveolata</taxon>
        <taxon>Dinophyceae</taxon>
        <taxon>Prorocentrales</taxon>
        <taxon>Prorocentraceae</taxon>
        <taxon>Prorocentrum</taxon>
    </lineage>
</organism>
<reference evidence="1" key="1">
    <citation type="submission" date="2023-10" db="EMBL/GenBank/DDBJ databases">
        <authorList>
            <person name="Chen Y."/>
            <person name="Shah S."/>
            <person name="Dougan E. K."/>
            <person name="Thang M."/>
            <person name="Chan C."/>
        </authorList>
    </citation>
    <scope>NUCLEOTIDE SEQUENCE [LARGE SCALE GENOMIC DNA]</scope>
</reference>